<dbReference type="AlphaFoldDB" id="A0A914XPD6"/>
<evidence type="ECO:0000313" key="3">
    <source>
        <dbReference type="WBParaSite" id="PSAMB.scaffold9942size4496.g32879.t1"/>
    </source>
</evidence>
<organism evidence="2 3">
    <name type="scientific">Plectus sambesii</name>
    <dbReference type="NCBI Taxonomy" id="2011161"/>
    <lineage>
        <taxon>Eukaryota</taxon>
        <taxon>Metazoa</taxon>
        <taxon>Ecdysozoa</taxon>
        <taxon>Nematoda</taxon>
        <taxon>Chromadorea</taxon>
        <taxon>Plectida</taxon>
        <taxon>Plectina</taxon>
        <taxon>Plectoidea</taxon>
        <taxon>Plectidae</taxon>
        <taxon>Plectus</taxon>
    </lineage>
</organism>
<sequence>MSLITPLIPSTRRALLLFSFVNARNDSPSSASPPVGKRFVRRAKRWADMQQKRISRQSGGSGSLVESVTGVPIFAPAAYRRSSPQSHSHHSHARRRNNNRTASDCCVSDADLASMGVGLIAVNDEASSSSSSPSSSATDDSELAVSPPTAGGRRRSRKTRSRNAFSASSVAQDNNDAKRSGELAKLGAPLHMHPSLCYVAFPTDPRRVYQQQWSDSYNAEQLLAGSVGGLAAFHHQQQQQHRRHVRAFERPPSRHLQPLPPAKAMPSKEDSRSSSSLGSDELVALMAELSTDCSPPSSSDSASPSGSLYGETDVWPSRPYPAGEVPSDGGQSLRESFSSSPSLSPPCLLYRRPPFPSSCRSK</sequence>
<name>A0A914XPD6_9BILA</name>
<proteinExistence type="predicted"/>
<evidence type="ECO:0000256" key="1">
    <source>
        <dbReference type="SAM" id="MobiDB-lite"/>
    </source>
</evidence>
<dbReference type="WBParaSite" id="PSAMB.scaffold9942size4496.g32879.t1">
    <property type="protein sequence ID" value="PSAMB.scaffold9942size4496.g32879.t1"/>
    <property type="gene ID" value="PSAMB.scaffold9942size4496.g32879"/>
</dbReference>
<feature type="region of interest" description="Disordered" evidence="1">
    <location>
        <begin position="125"/>
        <end position="178"/>
    </location>
</feature>
<feature type="compositionally biased region" description="Low complexity" evidence="1">
    <location>
        <begin position="332"/>
        <end position="352"/>
    </location>
</feature>
<feature type="compositionally biased region" description="Low complexity" evidence="1">
    <location>
        <begin position="127"/>
        <end position="136"/>
    </location>
</feature>
<protein>
    <submittedName>
        <fullName evidence="3">Uncharacterized protein</fullName>
    </submittedName>
</protein>
<evidence type="ECO:0000313" key="2">
    <source>
        <dbReference type="Proteomes" id="UP000887566"/>
    </source>
</evidence>
<feature type="compositionally biased region" description="Low complexity" evidence="1">
    <location>
        <begin position="294"/>
        <end position="307"/>
    </location>
</feature>
<feature type="region of interest" description="Disordered" evidence="1">
    <location>
        <begin position="80"/>
        <end position="102"/>
    </location>
</feature>
<keyword evidence="2" id="KW-1185">Reference proteome</keyword>
<reference evidence="3" key="1">
    <citation type="submission" date="2022-11" db="UniProtKB">
        <authorList>
            <consortium name="WormBaseParasite"/>
        </authorList>
    </citation>
    <scope>IDENTIFICATION</scope>
</reference>
<accession>A0A914XPD6</accession>
<feature type="region of interest" description="Disordered" evidence="1">
    <location>
        <begin position="236"/>
        <end position="278"/>
    </location>
</feature>
<feature type="compositionally biased region" description="Basic residues" evidence="1">
    <location>
        <begin position="87"/>
        <end position="98"/>
    </location>
</feature>
<feature type="region of interest" description="Disordered" evidence="1">
    <location>
        <begin position="290"/>
        <end position="362"/>
    </location>
</feature>
<feature type="compositionally biased region" description="Basic residues" evidence="1">
    <location>
        <begin position="152"/>
        <end position="161"/>
    </location>
</feature>
<dbReference type="Proteomes" id="UP000887566">
    <property type="component" value="Unplaced"/>
</dbReference>
<feature type="compositionally biased region" description="Polar residues" evidence="1">
    <location>
        <begin position="163"/>
        <end position="174"/>
    </location>
</feature>